<evidence type="ECO:0000313" key="3">
    <source>
        <dbReference type="Proteomes" id="UP000198771"/>
    </source>
</evidence>
<organism evidence="2 3">
    <name type="scientific">Desulfonatronum thiosulfatophilum</name>
    <dbReference type="NCBI Taxonomy" id="617002"/>
    <lineage>
        <taxon>Bacteria</taxon>
        <taxon>Pseudomonadati</taxon>
        <taxon>Thermodesulfobacteriota</taxon>
        <taxon>Desulfovibrionia</taxon>
        <taxon>Desulfovibrionales</taxon>
        <taxon>Desulfonatronaceae</taxon>
        <taxon>Desulfonatronum</taxon>
    </lineage>
</organism>
<accession>A0A1G6EJA0</accession>
<keyword evidence="1" id="KW-0812">Transmembrane</keyword>
<reference evidence="2 3" key="1">
    <citation type="submission" date="2016-10" db="EMBL/GenBank/DDBJ databases">
        <authorList>
            <person name="de Groot N.N."/>
        </authorList>
    </citation>
    <scope>NUCLEOTIDE SEQUENCE [LARGE SCALE GENOMIC DNA]</scope>
    <source>
        <strain evidence="2 3">ASO4-2</strain>
    </source>
</reference>
<feature type="transmembrane region" description="Helical" evidence="1">
    <location>
        <begin position="36"/>
        <end position="54"/>
    </location>
</feature>
<dbReference type="STRING" id="617002.SAMN05660653_02895"/>
<sequence length="55" mass="6206">MSAEIYGCWSMTVKLSAIFEILGLGVLQLWFGLQLSILLCLVFFILAMVFSFLVE</sequence>
<keyword evidence="1" id="KW-0472">Membrane</keyword>
<gene>
    <name evidence="2" type="ORF">SAMN05660653_02895</name>
</gene>
<protein>
    <submittedName>
        <fullName evidence="2">MFS transporter, UMF1 family</fullName>
    </submittedName>
</protein>
<dbReference type="Proteomes" id="UP000198771">
    <property type="component" value="Unassembled WGS sequence"/>
</dbReference>
<name>A0A1G6EJA0_9BACT</name>
<dbReference type="AlphaFoldDB" id="A0A1G6EJA0"/>
<keyword evidence="1" id="KW-1133">Transmembrane helix</keyword>
<feature type="transmembrane region" description="Helical" evidence="1">
    <location>
        <begin position="12"/>
        <end position="30"/>
    </location>
</feature>
<keyword evidence="3" id="KW-1185">Reference proteome</keyword>
<dbReference type="EMBL" id="FMXO01000018">
    <property type="protein sequence ID" value="SDB57434.1"/>
    <property type="molecule type" value="Genomic_DNA"/>
</dbReference>
<evidence type="ECO:0000313" key="2">
    <source>
        <dbReference type="EMBL" id="SDB57434.1"/>
    </source>
</evidence>
<proteinExistence type="predicted"/>
<evidence type="ECO:0000256" key="1">
    <source>
        <dbReference type="SAM" id="Phobius"/>
    </source>
</evidence>